<dbReference type="PROSITE" id="PS50090">
    <property type="entry name" value="MYB_LIKE"/>
    <property type="match status" value="1"/>
</dbReference>
<reference evidence="6" key="2">
    <citation type="journal article" date="2020" name="bioRxiv">
        <title>Genomic and phenotypic heterogeneity of clinical isolates of the human pathogens Aspergillus fumigatus, Aspergillus lentulus and Aspergillus fumigatiaffinis.</title>
        <authorList>
            <person name="dos Santos R.A.C."/>
            <person name="Steenwyk J.L."/>
            <person name="Rivero-Menendez O."/>
            <person name="Mead M.E."/>
            <person name="Silva L.P."/>
            <person name="Bastos R.W."/>
            <person name="Alastruey-Izquierdo A."/>
            <person name="Goldman G.H."/>
            <person name="Rokas A."/>
        </authorList>
    </citation>
    <scope>NUCLEOTIDE SEQUENCE</scope>
    <source>
        <strain evidence="6">CNM-CM8927</strain>
    </source>
</reference>
<dbReference type="Proteomes" id="UP000465220">
    <property type="component" value="Unassembled WGS sequence"/>
</dbReference>
<dbReference type="InterPro" id="IPR009057">
    <property type="entry name" value="Homeodomain-like_sf"/>
</dbReference>
<dbReference type="EMBL" id="JAAAPU010000122">
    <property type="protein sequence ID" value="KAF4201930.1"/>
    <property type="molecule type" value="Genomic_DNA"/>
</dbReference>
<organism evidence="4 7">
    <name type="scientific">Aspergillus lentulus</name>
    <dbReference type="NCBI Taxonomy" id="293939"/>
    <lineage>
        <taxon>Eukaryota</taxon>
        <taxon>Fungi</taxon>
        <taxon>Dikarya</taxon>
        <taxon>Ascomycota</taxon>
        <taxon>Pezizomycotina</taxon>
        <taxon>Eurotiomycetes</taxon>
        <taxon>Eurotiomycetidae</taxon>
        <taxon>Eurotiales</taxon>
        <taxon>Aspergillaceae</taxon>
        <taxon>Aspergillus</taxon>
        <taxon>Aspergillus subgen. Fumigati</taxon>
    </lineage>
</organism>
<reference evidence="4 7" key="1">
    <citation type="submission" date="2015-11" db="EMBL/GenBank/DDBJ databases">
        <title>Aspergillus lentulus strain IFM 54703T.</title>
        <authorList>
            <person name="Kusuya Y."/>
            <person name="Sakai K."/>
            <person name="Kamei K."/>
            <person name="Takahashi H."/>
            <person name="Yaguchi T."/>
        </authorList>
    </citation>
    <scope>NUCLEOTIDE SEQUENCE [LARGE SCALE GENOMIC DNA]</scope>
    <source>
        <strain evidence="4 7">IFM 54703</strain>
    </source>
</reference>
<dbReference type="EMBL" id="BCLY01000004">
    <property type="protein sequence ID" value="GAQ04732.1"/>
    <property type="molecule type" value="Genomic_DNA"/>
</dbReference>
<evidence type="ECO:0000259" key="3">
    <source>
        <dbReference type="PROSITE" id="PS51294"/>
    </source>
</evidence>
<evidence type="ECO:0000313" key="5">
    <source>
        <dbReference type="EMBL" id="GFF86323.1"/>
    </source>
</evidence>
<dbReference type="PROSITE" id="PS51294">
    <property type="entry name" value="HTH_MYB"/>
    <property type="match status" value="1"/>
</dbReference>
<proteinExistence type="predicted"/>
<gene>
    <name evidence="4" type="ORF">ALT_2053</name>
    <name evidence="6" type="ORF">CNMCM8927_000892</name>
    <name evidence="5" type="ORF">IFM60648_07667</name>
</gene>
<dbReference type="Gene3D" id="1.10.10.60">
    <property type="entry name" value="Homeodomain-like"/>
    <property type="match status" value="1"/>
</dbReference>
<evidence type="ECO:0000313" key="8">
    <source>
        <dbReference type="Proteomes" id="UP000465220"/>
    </source>
</evidence>
<feature type="compositionally biased region" description="Acidic residues" evidence="1">
    <location>
        <begin position="719"/>
        <end position="729"/>
    </location>
</feature>
<dbReference type="InterPro" id="IPR001005">
    <property type="entry name" value="SANT/Myb"/>
</dbReference>
<evidence type="ECO:0000313" key="6">
    <source>
        <dbReference type="EMBL" id="KAF4201930.1"/>
    </source>
</evidence>
<sequence length="917" mass="102643">MARSRSRSALPAQAALVTGSVGENAPAKHAVPNPSQRRVTRSRSRDIESTGRSDDVGPAGAPADGARRRWGQNKGRMSLGVVAEEPPYDSPQKSVHRYANQVIPESLDDTVNISGTTFLPEEPDTNLDADMMMETLPDLERAAKNVLDHLVPNSADPVSIVNSAKRLTDPGSTQSKRLRHSVSNLAAQAKWFGPQTYIDVKHVSQLLTSALEKKSVQVGKDWSADPILHQANCARFALEVLLANAGTDSTKRAIKNLEDLFPLPFMNDLSESQDERAIGVSSLRKDTFDLAMELRTQALIQNLEEDQYKLDFLPEAAIRQHFFDVDAFDEDAFDSSVAPLRGLNIGRLNFPEQYRDAVCDRYNEILVLISDAGDNSFDIKELKSAYRWQKFVLRAVQWLRKRIQEIAQGLQGQQSVQTVHKEFFADQGRIESATATPRPSATPAVEKRAQVPAATDDGQQASPPSRAEEQMRGAPKEDQRAPVSTAESRAPVSTAESRERRKSSKPAFLNPVSIQRLMQRQQRRRFSREASETRRQTDVVAQVMDGESTQSTSDVRHRQTLPAPSQSIRTTQGEPDEIAASPEGSPTLLPEDHYVRVDDSQLNIGDHVGAGLERSHSPPVVNRFTREPHQEPSYGHRPRTPSRLSFVPSSQDILRAVEETQSPTRPVQRSRLDRHQAFIDPQDNAERVSPISQEADLLSAARRRDASPASRKRARQGSEDEDASNDDFSDYGRALDPSRKRQEKAELQRRKRQRLEEDHDESASQLQQGLQASAQSREAQGQLEVVRRPETPPRTQQSPSRRWAKTSDFGSNRTFTPSQSKGRQRWTPAEDARLIRLIGEHGCRWATIMRQNDAQAAEDGEVQIQGRDQVQLKDRARNLKIAFLRDELPLPKNFEAVTMKATDYAMLEKRGIKVPKP</sequence>
<evidence type="ECO:0000313" key="4">
    <source>
        <dbReference type="EMBL" id="GAQ04732.1"/>
    </source>
</evidence>
<dbReference type="InterPro" id="IPR052833">
    <property type="entry name" value="Telomeric_DNA-bd_trans-reg"/>
</dbReference>
<name>A0AAN4T8H9_ASPLE</name>
<feature type="region of interest" description="Disordered" evidence="1">
    <location>
        <begin position="428"/>
        <end position="593"/>
    </location>
</feature>
<feature type="compositionally biased region" description="Basic and acidic residues" evidence="1">
    <location>
        <begin position="43"/>
        <end position="55"/>
    </location>
</feature>
<dbReference type="AlphaFoldDB" id="A0AAN4T8H9"/>
<feature type="compositionally biased region" description="Low complexity" evidence="1">
    <location>
        <begin position="432"/>
        <end position="444"/>
    </location>
</feature>
<feature type="region of interest" description="Disordered" evidence="1">
    <location>
        <begin position="1"/>
        <end position="75"/>
    </location>
</feature>
<feature type="compositionally biased region" description="Polar residues" evidence="1">
    <location>
        <begin position="562"/>
        <end position="573"/>
    </location>
</feature>
<dbReference type="Proteomes" id="UP000051487">
    <property type="component" value="Unassembled WGS sequence"/>
</dbReference>
<dbReference type="Proteomes" id="UP000649114">
    <property type="component" value="Unassembled WGS sequence"/>
</dbReference>
<evidence type="ECO:0000259" key="2">
    <source>
        <dbReference type="PROSITE" id="PS50090"/>
    </source>
</evidence>
<dbReference type="EMBL" id="BLKI01000052">
    <property type="protein sequence ID" value="GFF86323.1"/>
    <property type="molecule type" value="Genomic_DNA"/>
</dbReference>
<comment type="caution">
    <text evidence="4">The sequence shown here is derived from an EMBL/GenBank/DDBJ whole genome shotgun (WGS) entry which is preliminary data.</text>
</comment>
<evidence type="ECO:0000256" key="1">
    <source>
        <dbReference type="SAM" id="MobiDB-lite"/>
    </source>
</evidence>
<feature type="compositionally biased region" description="Polar residues" evidence="1">
    <location>
        <begin position="808"/>
        <end position="821"/>
    </location>
</feature>
<dbReference type="GO" id="GO:0003691">
    <property type="term" value="F:double-stranded telomeric DNA binding"/>
    <property type="evidence" value="ECO:0007669"/>
    <property type="project" value="TreeGrafter"/>
</dbReference>
<feature type="compositionally biased region" description="Low complexity" evidence="1">
    <location>
        <begin position="763"/>
        <end position="776"/>
    </location>
</feature>
<accession>A0AAN4T8H9</accession>
<dbReference type="GO" id="GO:0010833">
    <property type="term" value="P:telomere maintenance via telomere lengthening"/>
    <property type="evidence" value="ECO:0007669"/>
    <property type="project" value="TreeGrafter"/>
</dbReference>
<reference evidence="5 8" key="3">
    <citation type="submission" date="2020-01" db="EMBL/GenBank/DDBJ databases">
        <title>Draft genome sequence of Aspergillus lentulus IFM 60648.</title>
        <authorList>
            <person name="Takahashi H."/>
            <person name="Yaguchi T."/>
        </authorList>
    </citation>
    <scope>NUCLEOTIDE SEQUENCE [LARGE SCALE GENOMIC DNA]</scope>
    <source>
        <strain evidence="5 8">IFM 60648</strain>
    </source>
</reference>
<feature type="compositionally biased region" description="Basic and acidic residues" evidence="1">
    <location>
        <begin position="466"/>
        <end position="480"/>
    </location>
</feature>
<reference evidence="6" key="4">
    <citation type="submission" date="2020-04" db="EMBL/GenBank/DDBJ databases">
        <authorList>
            <person name="Santos R.A.C."/>
            <person name="Steenwyk J.L."/>
            <person name="Rivero-Menendez O."/>
            <person name="Mead M.E."/>
            <person name="Silva L.P."/>
            <person name="Bastos R.W."/>
            <person name="Alastruey-Izquierdo A."/>
            <person name="Goldman G.H."/>
            <person name="Rokas A."/>
        </authorList>
    </citation>
    <scope>NUCLEOTIDE SEQUENCE</scope>
    <source>
        <strain evidence="6">CNM-CM8927</strain>
    </source>
</reference>
<evidence type="ECO:0008006" key="9">
    <source>
        <dbReference type="Google" id="ProtNLM"/>
    </source>
</evidence>
<dbReference type="CDD" id="cd11660">
    <property type="entry name" value="SANT_TRF"/>
    <property type="match status" value="1"/>
</dbReference>
<feature type="region of interest" description="Disordered" evidence="1">
    <location>
        <begin position="607"/>
        <end position="827"/>
    </location>
</feature>
<evidence type="ECO:0000313" key="7">
    <source>
        <dbReference type="Proteomes" id="UP000051487"/>
    </source>
</evidence>
<feature type="domain" description="Myb-like" evidence="2">
    <location>
        <begin position="818"/>
        <end position="880"/>
    </location>
</feature>
<dbReference type="Pfam" id="PF00249">
    <property type="entry name" value="Myb_DNA-binding"/>
    <property type="match status" value="1"/>
</dbReference>
<dbReference type="PANTHER" id="PTHR47807">
    <property type="entry name" value="PROTEIN TBF1"/>
    <property type="match status" value="1"/>
</dbReference>
<protein>
    <recommendedName>
        <fullName evidence="9">Myb-like domain-containing protein</fullName>
    </recommendedName>
</protein>
<dbReference type="SUPFAM" id="SSF46689">
    <property type="entry name" value="Homeodomain-like"/>
    <property type="match status" value="1"/>
</dbReference>
<feature type="compositionally biased region" description="Basic and acidic residues" evidence="1">
    <location>
        <begin position="736"/>
        <end position="748"/>
    </location>
</feature>
<keyword evidence="8" id="KW-1185">Reference proteome</keyword>
<dbReference type="PANTHER" id="PTHR47807:SF1">
    <property type="entry name" value="PROTEIN TBF1"/>
    <property type="match status" value="1"/>
</dbReference>
<feature type="domain" description="HTH myb-type" evidence="3">
    <location>
        <begin position="818"/>
        <end position="848"/>
    </location>
</feature>
<feature type="compositionally biased region" description="Basic and acidic residues" evidence="1">
    <location>
        <begin position="527"/>
        <end position="537"/>
    </location>
</feature>
<dbReference type="SMART" id="SM00717">
    <property type="entry name" value="SANT"/>
    <property type="match status" value="1"/>
</dbReference>
<dbReference type="InterPro" id="IPR017930">
    <property type="entry name" value="Myb_dom"/>
</dbReference>